<gene>
    <name evidence="1" type="ORF">ERS852568_00633</name>
</gene>
<name>A0A174QRP3_9CLOT</name>
<evidence type="ECO:0000313" key="1">
    <source>
        <dbReference type="EMBL" id="CUP74436.1"/>
    </source>
</evidence>
<sequence>MNFWYNKTVYKTTKTIIKNQIGQLIEIYKKDDAFKADIQPIDEKALKTSWGYDIKSSLQMFSDEDLLVNEILVNDNKTYKIEKKIPWDDYNIYAILESDTEIYEEDK</sequence>
<proteinExistence type="predicted"/>
<accession>A0A174QRP3</accession>
<dbReference type="Proteomes" id="UP000095563">
    <property type="component" value="Unassembled WGS sequence"/>
</dbReference>
<dbReference type="RefSeq" id="WP_055206679.1">
    <property type="nucleotide sequence ID" value="NZ_CZBO01000001.1"/>
</dbReference>
<protein>
    <recommendedName>
        <fullName evidence="3">Phage head-tail adaptor</fullName>
    </recommendedName>
</protein>
<organism evidence="1 2">
    <name type="scientific">Clostridium baratii</name>
    <dbReference type="NCBI Taxonomy" id="1561"/>
    <lineage>
        <taxon>Bacteria</taxon>
        <taxon>Bacillati</taxon>
        <taxon>Bacillota</taxon>
        <taxon>Clostridia</taxon>
        <taxon>Eubacteriales</taxon>
        <taxon>Clostridiaceae</taxon>
        <taxon>Clostridium</taxon>
    </lineage>
</organism>
<evidence type="ECO:0008006" key="3">
    <source>
        <dbReference type="Google" id="ProtNLM"/>
    </source>
</evidence>
<reference evidence="1 2" key="1">
    <citation type="submission" date="2015-09" db="EMBL/GenBank/DDBJ databases">
        <authorList>
            <consortium name="Pathogen Informatics"/>
        </authorList>
    </citation>
    <scope>NUCLEOTIDE SEQUENCE [LARGE SCALE GENOMIC DNA]</scope>
    <source>
        <strain evidence="1 2">2789STDY5834956</strain>
    </source>
</reference>
<dbReference type="EMBL" id="CZBO01000001">
    <property type="protein sequence ID" value="CUP74436.1"/>
    <property type="molecule type" value="Genomic_DNA"/>
</dbReference>
<dbReference type="AlphaFoldDB" id="A0A174QRP3"/>
<evidence type="ECO:0000313" key="2">
    <source>
        <dbReference type="Proteomes" id="UP000095563"/>
    </source>
</evidence>